<dbReference type="EMBL" id="BONP01000008">
    <property type="protein sequence ID" value="GIG39890.1"/>
    <property type="molecule type" value="Genomic_DNA"/>
</dbReference>
<evidence type="ECO:0000259" key="9">
    <source>
        <dbReference type="Pfam" id="PF21694"/>
    </source>
</evidence>
<dbReference type="InterPro" id="IPR027417">
    <property type="entry name" value="P-loop_NTPase"/>
</dbReference>
<comment type="catalytic activity">
    <reaction evidence="7">
        <text>DNA(n) + a 2'-deoxyribonucleoside 5'-triphosphate = DNA(n+1) + diphosphate</text>
        <dbReference type="Rhea" id="RHEA:22508"/>
        <dbReference type="Rhea" id="RHEA-COMP:17339"/>
        <dbReference type="Rhea" id="RHEA-COMP:17340"/>
        <dbReference type="ChEBI" id="CHEBI:33019"/>
        <dbReference type="ChEBI" id="CHEBI:61560"/>
        <dbReference type="ChEBI" id="CHEBI:173112"/>
        <dbReference type="EC" id="2.7.7.7"/>
    </reaction>
</comment>
<evidence type="ECO:0000256" key="3">
    <source>
        <dbReference type="ARBA" id="ARBA00022695"/>
    </source>
</evidence>
<dbReference type="NCBIfam" id="TIGR01128">
    <property type="entry name" value="holA"/>
    <property type="match status" value="1"/>
</dbReference>
<accession>A0ABQ4DKM3</accession>
<keyword evidence="11" id="KW-1185">Reference proteome</keyword>
<evidence type="ECO:0000256" key="8">
    <source>
        <dbReference type="SAM" id="MobiDB-lite"/>
    </source>
</evidence>
<evidence type="ECO:0000256" key="4">
    <source>
        <dbReference type="ARBA" id="ARBA00022705"/>
    </source>
</evidence>
<gene>
    <name evidence="10" type="ORF">Cph01nite_16520</name>
</gene>
<sequence length="348" mass="35803">MAARTPARSSRSTAGSARGRAGGASGGVPWTQAEPAPVVLVSGPEDLLAERACERIVAQARASDPQVEVTRVDAATYAPGELAVLTSPSLFAEGKVLLVEGVERAGDALLVDAEAYLAAPVPDVVVVLRHAGGQRGKRLLDAAKRAQVPTVGCEQVRSDADKASFVSEELRRAGRRADGRAVRALVDAVGSDLRELAAACAQLAADTTGLIGEDAVQRYHGGRVEATGFQVADAAVAGDAGRAVALLRHALATGLDPVPVVAAVAARLRTLAKVGAVRGRGAAAARELGMAPWQVDRAAQDLRRWTPEGLAVAIAAVAQADAEVKGEGRDPRFAVERAVLRVAAAVDR</sequence>
<keyword evidence="10" id="KW-0238">DNA-binding</keyword>
<dbReference type="Gene3D" id="1.20.272.10">
    <property type="match status" value="1"/>
</dbReference>
<keyword evidence="2" id="KW-0808">Transferase</keyword>
<dbReference type="Gene3D" id="3.40.50.300">
    <property type="entry name" value="P-loop containing nucleotide triphosphate hydrolases"/>
    <property type="match status" value="1"/>
</dbReference>
<organism evidence="10 11">
    <name type="scientific">Cellulomonas phragmiteti</name>
    <dbReference type="NCBI Taxonomy" id="478780"/>
    <lineage>
        <taxon>Bacteria</taxon>
        <taxon>Bacillati</taxon>
        <taxon>Actinomycetota</taxon>
        <taxon>Actinomycetes</taxon>
        <taxon>Micrococcales</taxon>
        <taxon>Cellulomonadaceae</taxon>
        <taxon>Cellulomonas</taxon>
    </lineage>
</organism>
<dbReference type="SUPFAM" id="SSF48019">
    <property type="entry name" value="post-AAA+ oligomerization domain-like"/>
    <property type="match status" value="1"/>
</dbReference>
<feature type="region of interest" description="Disordered" evidence="8">
    <location>
        <begin position="1"/>
        <end position="33"/>
    </location>
</feature>
<evidence type="ECO:0000256" key="1">
    <source>
        <dbReference type="ARBA" id="ARBA00012417"/>
    </source>
</evidence>
<evidence type="ECO:0000256" key="6">
    <source>
        <dbReference type="ARBA" id="ARBA00034754"/>
    </source>
</evidence>
<keyword evidence="4" id="KW-0235">DNA replication</keyword>
<feature type="domain" description="DNA polymerase III delta subunit-like C-terminal" evidence="9">
    <location>
        <begin position="227"/>
        <end position="341"/>
    </location>
</feature>
<dbReference type="PANTHER" id="PTHR34388:SF1">
    <property type="entry name" value="DNA POLYMERASE III SUBUNIT DELTA"/>
    <property type="match status" value="1"/>
</dbReference>
<dbReference type="GO" id="GO:0003677">
    <property type="term" value="F:DNA binding"/>
    <property type="evidence" value="ECO:0007669"/>
    <property type="project" value="UniProtKB-KW"/>
</dbReference>
<comment type="similarity">
    <text evidence="6">Belongs to the DNA polymerase HolA subunit family.</text>
</comment>
<dbReference type="Proteomes" id="UP000614741">
    <property type="component" value="Unassembled WGS sequence"/>
</dbReference>
<feature type="compositionally biased region" description="Low complexity" evidence="8">
    <location>
        <begin position="1"/>
        <end position="19"/>
    </location>
</feature>
<dbReference type="InterPro" id="IPR048466">
    <property type="entry name" value="DNA_pol3_delta-like_C"/>
</dbReference>
<reference evidence="10 11" key="1">
    <citation type="submission" date="2021-01" db="EMBL/GenBank/DDBJ databases">
        <title>Whole genome shotgun sequence of Cellulomonas phragmiteti NBRC 110785.</title>
        <authorList>
            <person name="Komaki H."/>
            <person name="Tamura T."/>
        </authorList>
    </citation>
    <scope>NUCLEOTIDE SEQUENCE [LARGE SCALE GENOMIC DNA]</scope>
    <source>
        <strain evidence="10 11">NBRC 110785</strain>
    </source>
</reference>
<dbReference type="InterPro" id="IPR008921">
    <property type="entry name" value="DNA_pol3_clamp-load_cplx_C"/>
</dbReference>
<name>A0ABQ4DKM3_9CELL</name>
<evidence type="ECO:0000313" key="10">
    <source>
        <dbReference type="EMBL" id="GIG39890.1"/>
    </source>
</evidence>
<evidence type="ECO:0000313" key="11">
    <source>
        <dbReference type="Proteomes" id="UP000614741"/>
    </source>
</evidence>
<proteinExistence type="inferred from homology"/>
<dbReference type="Pfam" id="PF21694">
    <property type="entry name" value="DNA_pol3_delta_C"/>
    <property type="match status" value="1"/>
</dbReference>
<dbReference type="EC" id="2.7.7.7" evidence="1"/>
<comment type="caution">
    <text evidence="10">The sequence shown here is derived from an EMBL/GenBank/DDBJ whole genome shotgun (WGS) entry which is preliminary data.</text>
</comment>
<evidence type="ECO:0000256" key="7">
    <source>
        <dbReference type="ARBA" id="ARBA00049244"/>
    </source>
</evidence>
<dbReference type="SUPFAM" id="SSF52540">
    <property type="entry name" value="P-loop containing nucleoside triphosphate hydrolases"/>
    <property type="match status" value="1"/>
</dbReference>
<evidence type="ECO:0000256" key="2">
    <source>
        <dbReference type="ARBA" id="ARBA00022679"/>
    </source>
</evidence>
<keyword evidence="5" id="KW-0239">DNA-directed DNA polymerase</keyword>
<evidence type="ECO:0000256" key="5">
    <source>
        <dbReference type="ARBA" id="ARBA00022932"/>
    </source>
</evidence>
<protein>
    <recommendedName>
        <fullName evidence="1">DNA-directed DNA polymerase</fullName>
        <ecNumber evidence="1">2.7.7.7</ecNumber>
    </recommendedName>
</protein>
<keyword evidence="3" id="KW-0548">Nucleotidyltransferase</keyword>
<dbReference type="PANTHER" id="PTHR34388">
    <property type="entry name" value="DNA POLYMERASE III SUBUNIT DELTA"/>
    <property type="match status" value="1"/>
</dbReference>
<dbReference type="InterPro" id="IPR005790">
    <property type="entry name" value="DNA_polIII_delta"/>
</dbReference>